<organism evidence="1 2">
    <name type="scientific">Candolleomyces eurysporus</name>
    <dbReference type="NCBI Taxonomy" id="2828524"/>
    <lineage>
        <taxon>Eukaryota</taxon>
        <taxon>Fungi</taxon>
        <taxon>Dikarya</taxon>
        <taxon>Basidiomycota</taxon>
        <taxon>Agaricomycotina</taxon>
        <taxon>Agaricomycetes</taxon>
        <taxon>Agaricomycetidae</taxon>
        <taxon>Agaricales</taxon>
        <taxon>Agaricineae</taxon>
        <taxon>Psathyrellaceae</taxon>
        <taxon>Candolleomyces</taxon>
    </lineage>
</organism>
<evidence type="ECO:0000313" key="1">
    <source>
        <dbReference type="EMBL" id="KAJ2929078.1"/>
    </source>
</evidence>
<protein>
    <submittedName>
        <fullName evidence="1">Uncharacterized protein</fullName>
    </submittedName>
</protein>
<evidence type="ECO:0000313" key="2">
    <source>
        <dbReference type="Proteomes" id="UP001140091"/>
    </source>
</evidence>
<sequence length="495" mass="55984">MVPALAAQILDGQRAECSGSWVANLTNACFTVLHHQHKTKEFNPRDYGITGQGERVWLYENKRPSVLSIEEAKAKACIMVSQIVAYWLDVSPDVDQKLCWFVMVLIDTIGLEAVSMDYVWKTVCQFMPAYVVFPSGRNAAKATSREAAKSLQAELQQHPISNPVTKEGYLYSQYLALFRGELAPEDVDPHSFTHTSWESFARMWRLSLQYIEDPEANPSNGFSNLLREDADFYLPIREAAPTCVRARGSDGPYHPATIVTLPGNFSAIVLRGFTYRSEFFWDRRMVFHSWEDLEQEVASIMGKHPELSLKSGYFTNFRSYGVPVMQRTIDKAKQSWSSLQERGWTNYSANYPKESFLSTLRYFRPKRHESEIFPYLGPLGGFALTCDLAYAGVCQRPTVDEMAECIIELDKGALSGLQLLDLVEIDRAETRRNGAKGRRVEAVKGALHSLAVQLKEMLSEAEQNTVGLTVGDDTDWILLEHSLCKFLRALNKKAL</sequence>
<dbReference type="OrthoDB" id="2934473at2759"/>
<name>A0A9W8MHC7_9AGAR</name>
<gene>
    <name evidence="1" type="ORF">H1R20_g8011</name>
</gene>
<keyword evidence="2" id="KW-1185">Reference proteome</keyword>
<accession>A0A9W8MHC7</accession>
<dbReference type="EMBL" id="JANBPK010000900">
    <property type="protein sequence ID" value="KAJ2929078.1"/>
    <property type="molecule type" value="Genomic_DNA"/>
</dbReference>
<proteinExistence type="predicted"/>
<dbReference type="AlphaFoldDB" id="A0A9W8MHC7"/>
<dbReference type="Proteomes" id="UP001140091">
    <property type="component" value="Unassembled WGS sequence"/>
</dbReference>
<feature type="non-terminal residue" evidence="1">
    <location>
        <position position="495"/>
    </location>
</feature>
<comment type="caution">
    <text evidence="1">The sequence shown here is derived from an EMBL/GenBank/DDBJ whole genome shotgun (WGS) entry which is preliminary data.</text>
</comment>
<reference evidence="1" key="1">
    <citation type="submission" date="2022-06" db="EMBL/GenBank/DDBJ databases">
        <title>Genome Sequence of Candolleomyces eurysporus.</title>
        <authorList>
            <person name="Buettner E."/>
        </authorList>
    </citation>
    <scope>NUCLEOTIDE SEQUENCE</scope>
    <source>
        <strain evidence="1">VTCC 930004</strain>
    </source>
</reference>